<evidence type="ECO:0000313" key="1">
    <source>
        <dbReference type="EMBL" id="PXV70274.1"/>
    </source>
</evidence>
<evidence type="ECO:0000313" key="2">
    <source>
        <dbReference type="Proteomes" id="UP000248330"/>
    </source>
</evidence>
<sequence>MANNPRAFDARAREARQLAYEATTTVGRRYSSVAEIGISLQFTLPDGKPHSSPHRRLFTPDMQAFFDVQCTDRDCSDGGFDLSPAVDSAVRSDRHEVAGHLRCRGTRSRQECGIALDYAVSVQMRDD</sequence>
<organism evidence="1 2">
    <name type="scientific">Sinimarinibacterium flocculans</name>
    <dbReference type="NCBI Taxonomy" id="985250"/>
    <lineage>
        <taxon>Bacteria</taxon>
        <taxon>Pseudomonadati</taxon>
        <taxon>Pseudomonadota</taxon>
        <taxon>Gammaproteobacteria</taxon>
        <taxon>Nevskiales</taxon>
        <taxon>Nevskiaceae</taxon>
        <taxon>Sinimarinibacterium</taxon>
    </lineage>
</organism>
<dbReference type="EMBL" id="QICN01000002">
    <property type="protein sequence ID" value="PXV70274.1"/>
    <property type="molecule type" value="Genomic_DNA"/>
</dbReference>
<dbReference type="RefSeq" id="WP_110263956.1">
    <property type="nucleotide sequence ID" value="NZ_CAWNXA010000002.1"/>
</dbReference>
<keyword evidence="2" id="KW-1185">Reference proteome</keyword>
<gene>
    <name evidence="1" type="ORF">C8D93_102126</name>
</gene>
<proteinExistence type="predicted"/>
<dbReference type="OrthoDB" id="7063297at2"/>
<comment type="caution">
    <text evidence="1">The sequence shown here is derived from an EMBL/GenBank/DDBJ whole genome shotgun (WGS) entry which is preliminary data.</text>
</comment>
<protein>
    <submittedName>
        <fullName evidence="1">Uncharacterized protein</fullName>
    </submittedName>
</protein>
<name>A0A318EF24_9GAMM</name>
<reference evidence="1 2" key="1">
    <citation type="submission" date="2018-04" db="EMBL/GenBank/DDBJ databases">
        <title>Genomic Encyclopedia of Type Strains, Phase IV (KMG-IV): sequencing the most valuable type-strain genomes for metagenomic binning, comparative biology and taxonomic classification.</title>
        <authorList>
            <person name="Goeker M."/>
        </authorList>
    </citation>
    <scope>NUCLEOTIDE SEQUENCE [LARGE SCALE GENOMIC DNA]</scope>
    <source>
        <strain evidence="1 2">DSM 104150</strain>
    </source>
</reference>
<accession>A0A318EF24</accession>
<dbReference type="AlphaFoldDB" id="A0A318EF24"/>
<dbReference type="Proteomes" id="UP000248330">
    <property type="component" value="Unassembled WGS sequence"/>
</dbReference>